<proteinExistence type="predicted"/>
<evidence type="ECO:0000313" key="3">
    <source>
        <dbReference type="Proteomes" id="UP000267223"/>
    </source>
</evidence>
<feature type="compositionally biased region" description="Polar residues" evidence="1">
    <location>
        <begin position="42"/>
        <end position="51"/>
    </location>
</feature>
<keyword evidence="3" id="KW-1185">Reference proteome</keyword>
<comment type="caution">
    <text evidence="2">The sequence shown here is derived from an EMBL/GenBank/DDBJ whole genome shotgun (WGS) entry which is preliminary data.</text>
</comment>
<protein>
    <submittedName>
        <fullName evidence="2">Uncharacterized protein</fullName>
    </submittedName>
</protein>
<feature type="region of interest" description="Disordered" evidence="1">
    <location>
        <begin position="42"/>
        <end position="64"/>
    </location>
</feature>
<dbReference type="AlphaFoldDB" id="A0A3M9NA59"/>
<gene>
    <name evidence="2" type="ORF">EFY79_17930</name>
</gene>
<dbReference type="EMBL" id="RJJR01000016">
    <property type="protein sequence ID" value="RNI33858.1"/>
    <property type="molecule type" value="Genomic_DNA"/>
</dbReference>
<evidence type="ECO:0000313" key="2">
    <source>
        <dbReference type="EMBL" id="RNI33858.1"/>
    </source>
</evidence>
<dbReference type="Proteomes" id="UP000267223">
    <property type="component" value="Unassembled WGS sequence"/>
</dbReference>
<name>A0A3M9NA59_9BACT</name>
<reference evidence="2 3" key="1">
    <citation type="submission" date="2018-11" db="EMBL/GenBank/DDBJ databases">
        <title>Draft genome sequence of Ferruginibacter sp. BO-59.</title>
        <authorList>
            <person name="Im W.T."/>
        </authorList>
    </citation>
    <scope>NUCLEOTIDE SEQUENCE [LARGE SCALE GENOMIC DNA]</scope>
    <source>
        <strain evidence="2 3">BO-59</strain>
    </source>
</reference>
<accession>A0A3M9NA59</accession>
<evidence type="ECO:0000256" key="1">
    <source>
        <dbReference type="SAM" id="MobiDB-lite"/>
    </source>
</evidence>
<sequence length="241" mass="26487">MYYGLTFIIYPVNQFNMKLILFSLASALIFWGCNSKNQSAHEVTHDSAMNHSNHEMPSPAQTENLSYKPDAPNAAIQIKLATLAAPPEMRDSATVLGYDANKELVILRKGTNDMICIGSKPGDTAFSVACYKKDLEPLMASGRALRKEGVKGKELFDDRAKEVKEGKLKMPDGPSTLYVYSAASKDVNRATGEVKNGYLRYVIYIPFATAESTGLPTKPSAPGMPWIMDPGTYRSHVMINP</sequence>
<organism evidence="2 3">
    <name type="scientific">Hanamia caeni</name>
    <dbReference type="NCBI Taxonomy" id="2294116"/>
    <lineage>
        <taxon>Bacteria</taxon>
        <taxon>Pseudomonadati</taxon>
        <taxon>Bacteroidota</taxon>
        <taxon>Chitinophagia</taxon>
        <taxon>Chitinophagales</taxon>
        <taxon>Chitinophagaceae</taxon>
        <taxon>Hanamia</taxon>
    </lineage>
</organism>